<dbReference type="InterPro" id="IPR012337">
    <property type="entry name" value="RNaseH-like_sf"/>
</dbReference>
<accession>A0AA37TAC5</accession>
<dbReference type="Pfam" id="PF10108">
    <property type="entry name" value="DNA_pol_B_exo2"/>
    <property type="match status" value="1"/>
</dbReference>
<proteinExistence type="predicted"/>
<evidence type="ECO:0000313" key="2">
    <source>
        <dbReference type="EMBL" id="GLS27767.1"/>
    </source>
</evidence>
<dbReference type="AlphaFoldDB" id="A0AA37TAC5"/>
<gene>
    <name evidence="2" type="ORF">GCM10007877_34860</name>
</gene>
<dbReference type="InterPro" id="IPR036397">
    <property type="entry name" value="RNaseH_sf"/>
</dbReference>
<dbReference type="GO" id="GO:0003676">
    <property type="term" value="F:nucleic acid binding"/>
    <property type="evidence" value="ECO:0007669"/>
    <property type="project" value="InterPro"/>
</dbReference>
<name>A0AA37TAC5_9GAMM</name>
<reference evidence="2 3" key="1">
    <citation type="journal article" date="2014" name="Int. J. Syst. Evol. Microbiol.">
        <title>Complete genome sequence of Corynebacterium casei LMG S-19264T (=DSM 44701T), isolated from a smear-ripened cheese.</title>
        <authorList>
            <consortium name="US DOE Joint Genome Institute (JGI-PGF)"/>
            <person name="Walter F."/>
            <person name="Albersmeier A."/>
            <person name="Kalinowski J."/>
            <person name="Ruckert C."/>
        </authorList>
    </citation>
    <scope>NUCLEOTIDE SEQUENCE [LARGE SCALE GENOMIC DNA]</scope>
    <source>
        <strain evidence="2 3">NBRC 110095</strain>
    </source>
</reference>
<keyword evidence="3" id="KW-1185">Reference proteome</keyword>
<comment type="caution">
    <text evidence="2">The sequence shown here is derived from an EMBL/GenBank/DDBJ whole genome shotgun (WGS) entry which is preliminary data.</text>
</comment>
<dbReference type="Gene3D" id="3.30.420.10">
    <property type="entry name" value="Ribonuclease H-like superfamily/Ribonuclease H"/>
    <property type="match status" value="1"/>
</dbReference>
<evidence type="ECO:0000313" key="3">
    <source>
        <dbReference type="Proteomes" id="UP001156870"/>
    </source>
</evidence>
<dbReference type="InterPro" id="IPR019288">
    <property type="entry name" value="3'-5'_exonuclease_PolB-like"/>
</dbReference>
<dbReference type="SUPFAM" id="SSF53098">
    <property type="entry name" value="Ribonuclease H-like"/>
    <property type="match status" value="1"/>
</dbReference>
<evidence type="ECO:0000259" key="1">
    <source>
        <dbReference type="Pfam" id="PF10108"/>
    </source>
</evidence>
<dbReference type="EMBL" id="BSPD01000087">
    <property type="protein sequence ID" value="GLS27767.1"/>
    <property type="molecule type" value="Genomic_DNA"/>
</dbReference>
<feature type="domain" description="Predicted 3'-5' exonuclease PolB-like" evidence="1">
    <location>
        <begin position="95"/>
        <end position="249"/>
    </location>
</feature>
<sequence>MIVNIDIETIPTQKKGAYETFLLEAQSSFKAPSSLSKKQALEDLGLPPEQQPQKFWTKDDTIKVWENEFASLKAPEVAEENYRRTALDGSKGEIFSIAFAVEDNEPQCIWIDGSHITNEEDLLLAFFDRLKPKTMGRPPYFVGHNIGGFDLRFIYQRCVVNRCPPPFSIPYYGRHSFDYFDTMIDWGGKNRISQDELCKILNIEGKPNDIDGSKVWDFVKEGEGERVAEYNIDDVVKNREIYMRLSFKESISKAPQNTQQNQDFKTNACDNLNLTSANNIKIQL</sequence>
<organism evidence="2 3">
    <name type="scientific">Marinibactrum halimedae</name>
    <dbReference type="NCBI Taxonomy" id="1444977"/>
    <lineage>
        <taxon>Bacteria</taxon>
        <taxon>Pseudomonadati</taxon>
        <taxon>Pseudomonadota</taxon>
        <taxon>Gammaproteobacteria</taxon>
        <taxon>Cellvibrionales</taxon>
        <taxon>Cellvibrionaceae</taxon>
        <taxon>Marinibactrum</taxon>
    </lineage>
</organism>
<protein>
    <recommendedName>
        <fullName evidence="1">Predicted 3'-5' exonuclease PolB-like domain-containing protein</fullName>
    </recommendedName>
</protein>
<dbReference type="RefSeq" id="WP_232593512.1">
    <property type="nucleotide sequence ID" value="NZ_BSPD01000087.1"/>
</dbReference>
<dbReference type="Proteomes" id="UP001156870">
    <property type="component" value="Unassembled WGS sequence"/>
</dbReference>